<dbReference type="Proteomes" id="UP001158066">
    <property type="component" value="Unassembled WGS sequence"/>
</dbReference>
<feature type="site" description="Transition state stabilizer" evidence="4">
    <location>
        <position position="23"/>
    </location>
</feature>
<comment type="caution">
    <text evidence="5">The sequence shown here is derived from an EMBL/GenBank/DDBJ whole genome shotgun (WGS) entry which is preliminary data.</text>
</comment>
<dbReference type="NCBIfam" id="TIGR00453">
    <property type="entry name" value="ispD"/>
    <property type="match status" value="1"/>
</dbReference>
<gene>
    <name evidence="4" type="primary">ispD</name>
    <name evidence="5" type="ORF">SAMN06296020_11973</name>
</gene>
<accession>A0AA45WYQ6</accession>
<dbReference type="PANTHER" id="PTHR32125">
    <property type="entry name" value="2-C-METHYL-D-ERYTHRITOL 4-PHOSPHATE CYTIDYLYLTRANSFERASE, CHLOROPLASTIC"/>
    <property type="match status" value="1"/>
</dbReference>
<sequence length="242" mass="26326">MPHQFQDQPWLAMIVAAAGTGSRMKMDQRKQFATLGGMVLLAMTLKQLQQDPNVKEIILVSHPNELARVQQEILVSGHMTKVTQLVAGGASRRESVEAGLASVNSRATHIGIHDGARPLVTSALIQRIFQAAQKADGAIPGLPVTDTLKRVDDKGIITGTVSRVQLWSVQTPQIFSAAGIQQAYERLPGEAAPTDDAAVMEAAGFSVQIVTGCDENIKITVQEDLRRAEAILESRRRHHENW</sequence>
<dbReference type="InterPro" id="IPR029044">
    <property type="entry name" value="Nucleotide-diphossugar_trans"/>
</dbReference>
<dbReference type="InterPro" id="IPR034683">
    <property type="entry name" value="IspD/TarI"/>
</dbReference>
<dbReference type="EMBL" id="FXUF01000019">
    <property type="protein sequence ID" value="SMP69984.1"/>
    <property type="molecule type" value="Genomic_DNA"/>
</dbReference>
<dbReference type="InterPro" id="IPR050088">
    <property type="entry name" value="IspD/TarI_cytidylyltransf_bact"/>
</dbReference>
<dbReference type="GO" id="GO:0019288">
    <property type="term" value="P:isopentenyl diphosphate biosynthetic process, methylerythritol 4-phosphate pathway"/>
    <property type="evidence" value="ECO:0007669"/>
    <property type="project" value="UniProtKB-UniRule"/>
</dbReference>
<dbReference type="EC" id="2.7.7.60" evidence="4"/>
<feature type="site" description="Transition state stabilizer" evidence="4">
    <location>
        <position position="30"/>
    </location>
</feature>
<comment type="pathway">
    <text evidence="4">Isoprenoid biosynthesis; isopentenyl diphosphate biosynthesis via DXP pathway; isopentenyl diphosphate from 1-deoxy-D-xylulose 5-phosphate: step 2/6.</text>
</comment>
<dbReference type="PANTHER" id="PTHR32125:SF4">
    <property type="entry name" value="2-C-METHYL-D-ERYTHRITOL 4-PHOSPHATE CYTIDYLYLTRANSFERASE, CHLOROPLASTIC"/>
    <property type="match status" value="1"/>
</dbReference>
<reference evidence="5" key="1">
    <citation type="submission" date="2017-05" db="EMBL/GenBank/DDBJ databases">
        <authorList>
            <person name="Varghese N."/>
            <person name="Submissions S."/>
        </authorList>
    </citation>
    <scope>NUCLEOTIDE SEQUENCE</scope>
    <source>
        <strain evidence="5">Su22</strain>
    </source>
</reference>
<keyword evidence="3 4" id="KW-0414">Isoprene biosynthesis</keyword>
<evidence type="ECO:0000313" key="6">
    <source>
        <dbReference type="Proteomes" id="UP001158066"/>
    </source>
</evidence>
<dbReference type="CDD" id="cd02516">
    <property type="entry name" value="CDP-ME_synthetase"/>
    <property type="match status" value="1"/>
</dbReference>
<dbReference type="HAMAP" id="MF_00108">
    <property type="entry name" value="IspD"/>
    <property type="match status" value="1"/>
</dbReference>
<dbReference type="GO" id="GO:0050518">
    <property type="term" value="F:2-C-methyl-D-erythritol 4-phosphate cytidylyltransferase activity"/>
    <property type="evidence" value="ECO:0007669"/>
    <property type="project" value="UniProtKB-UniRule"/>
</dbReference>
<dbReference type="AlphaFoldDB" id="A0AA45WYQ6"/>
<feature type="site" description="Positions MEP for the nucleophilic attack" evidence="4">
    <location>
        <position position="163"/>
    </location>
</feature>
<dbReference type="InterPro" id="IPR001228">
    <property type="entry name" value="IspD"/>
</dbReference>
<feature type="site" description="Positions MEP for the nucleophilic attack" evidence="4">
    <location>
        <position position="218"/>
    </location>
</feature>
<dbReference type="Pfam" id="PF01128">
    <property type="entry name" value="IspD"/>
    <property type="match status" value="1"/>
</dbReference>
<evidence type="ECO:0000256" key="3">
    <source>
        <dbReference type="ARBA" id="ARBA00023229"/>
    </source>
</evidence>
<comment type="catalytic activity">
    <reaction evidence="4">
        <text>2-C-methyl-D-erythritol 4-phosphate + CTP + H(+) = 4-CDP-2-C-methyl-D-erythritol + diphosphate</text>
        <dbReference type="Rhea" id="RHEA:13429"/>
        <dbReference type="ChEBI" id="CHEBI:15378"/>
        <dbReference type="ChEBI" id="CHEBI:33019"/>
        <dbReference type="ChEBI" id="CHEBI:37563"/>
        <dbReference type="ChEBI" id="CHEBI:57823"/>
        <dbReference type="ChEBI" id="CHEBI:58262"/>
        <dbReference type="EC" id="2.7.7.60"/>
    </reaction>
</comment>
<dbReference type="Gene3D" id="3.90.550.10">
    <property type="entry name" value="Spore Coat Polysaccharide Biosynthesis Protein SpsA, Chain A"/>
    <property type="match status" value="1"/>
</dbReference>
<evidence type="ECO:0000256" key="4">
    <source>
        <dbReference type="HAMAP-Rule" id="MF_00108"/>
    </source>
</evidence>
<evidence type="ECO:0000313" key="5">
    <source>
        <dbReference type="EMBL" id="SMP69984.1"/>
    </source>
</evidence>
<name>A0AA45WYQ6_9CLOT</name>
<keyword evidence="1 4" id="KW-0808">Transferase</keyword>
<comment type="similarity">
    <text evidence="4">Belongs to the IspD/TarI cytidylyltransferase family. IspD subfamily.</text>
</comment>
<evidence type="ECO:0000256" key="1">
    <source>
        <dbReference type="ARBA" id="ARBA00022679"/>
    </source>
</evidence>
<evidence type="ECO:0000256" key="2">
    <source>
        <dbReference type="ARBA" id="ARBA00022695"/>
    </source>
</evidence>
<proteinExistence type="inferred from homology"/>
<keyword evidence="6" id="KW-1185">Reference proteome</keyword>
<keyword evidence="2 4" id="KW-0548">Nucleotidyltransferase</keyword>
<dbReference type="SUPFAM" id="SSF53448">
    <property type="entry name" value="Nucleotide-diphospho-sugar transferases"/>
    <property type="match status" value="1"/>
</dbReference>
<comment type="function">
    <text evidence="4">Catalyzes the formation of 4-diphosphocytidyl-2-C-methyl-D-erythritol from CTP and 2-C-methyl-D-erythritol 4-phosphate (MEP).</text>
</comment>
<dbReference type="FunFam" id="3.90.550.10:FF:000003">
    <property type="entry name" value="2-C-methyl-D-erythritol 4-phosphate cytidylyltransferase"/>
    <property type="match status" value="1"/>
</dbReference>
<protein>
    <recommendedName>
        <fullName evidence="4">2-C-methyl-D-erythritol 4-phosphate cytidylyltransferase</fullName>
        <ecNumber evidence="4">2.7.7.60</ecNumber>
    </recommendedName>
    <alternativeName>
        <fullName evidence="4">4-diphosphocytidyl-2C-methyl-D-erythritol synthase</fullName>
    </alternativeName>
    <alternativeName>
        <fullName evidence="4">MEP cytidylyltransferase</fullName>
        <shortName evidence="4">MCT</shortName>
    </alternativeName>
</protein>
<organism evidence="5 6">
    <name type="scientific">Anoxynatronum buryatiense</name>
    <dbReference type="NCBI Taxonomy" id="489973"/>
    <lineage>
        <taxon>Bacteria</taxon>
        <taxon>Bacillati</taxon>
        <taxon>Bacillota</taxon>
        <taxon>Clostridia</taxon>
        <taxon>Eubacteriales</taxon>
        <taxon>Clostridiaceae</taxon>
        <taxon>Anoxynatronum</taxon>
    </lineage>
</organism>